<evidence type="ECO:0000313" key="9">
    <source>
        <dbReference type="Proteomes" id="UP000242515"/>
    </source>
</evidence>
<feature type="domain" description="MucB/RseB N-terminal" evidence="6">
    <location>
        <begin position="40"/>
        <end position="211"/>
    </location>
</feature>
<dbReference type="InterPro" id="IPR033436">
    <property type="entry name" value="MucB/RseB_C"/>
</dbReference>
<dbReference type="PANTHER" id="PTHR38782:SF1">
    <property type="entry name" value="SIGMA-E FACTOR REGULATORY PROTEIN RSEB"/>
    <property type="match status" value="1"/>
</dbReference>
<dbReference type="STRING" id="988801.SAMN05216522_107164"/>
<dbReference type="Pfam" id="PF03888">
    <property type="entry name" value="MucB_RseB"/>
    <property type="match status" value="1"/>
</dbReference>
<dbReference type="EMBL" id="FOGC01000007">
    <property type="protein sequence ID" value="SEQ85826.1"/>
    <property type="molecule type" value="Genomic_DNA"/>
</dbReference>
<dbReference type="InterPro" id="IPR038484">
    <property type="entry name" value="MucB/RseB_C_sf"/>
</dbReference>
<feature type="chain" id="PRO_5017278862" evidence="5">
    <location>
        <begin position="24"/>
        <end position="328"/>
    </location>
</feature>
<dbReference type="OrthoDB" id="7067274at2"/>
<feature type="signal peptide" evidence="5">
    <location>
        <begin position="1"/>
        <end position="23"/>
    </location>
</feature>
<dbReference type="Gene3D" id="2.50.20.10">
    <property type="entry name" value="Lipoprotein localisation LolA/LolB/LppX"/>
    <property type="match status" value="1"/>
</dbReference>
<dbReference type="InterPro" id="IPR005588">
    <property type="entry name" value="MucB_RseB"/>
</dbReference>
<evidence type="ECO:0000259" key="7">
    <source>
        <dbReference type="Pfam" id="PF17188"/>
    </source>
</evidence>
<protein>
    <submittedName>
        <fullName evidence="8">Sigma E regulatory protein, MucB/RseB</fullName>
    </submittedName>
</protein>
<evidence type="ECO:0000256" key="5">
    <source>
        <dbReference type="SAM" id="SignalP"/>
    </source>
</evidence>
<evidence type="ECO:0000313" key="8">
    <source>
        <dbReference type="EMBL" id="SEQ85826.1"/>
    </source>
</evidence>
<evidence type="ECO:0000256" key="2">
    <source>
        <dbReference type="ARBA" id="ARBA00008150"/>
    </source>
</evidence>
<dbReference type="CDD" id="cd16327">
    <property type="entry name" value="RseB"/>
    <property type="match status" value="1"/>
</dbReference>
<dbReference type="Proteomes" id="UP000242515">
    <property type="component" value="Unassembled WGS sequence"/>
</dbReference>
<name>A0A1H9JG48_9GAMM</name>
<comment type="subcellular location">
    <subcellularLocation>
        <location evidence="1">Periplasm</location>
    </subcellularLocation>
</comment>
<keyword evidence="9" id="KW-1185">Reference proteome</keyword>
<dbReference type="Gene3D" id="3.30.200.100">
    <property type="entry name" value="MucB/RseB, C-terminal domain"/>
    <property type="match status" value="1"/>
</dbReference>
<dbReference type="GO" id="GO:0032885">
    <property type="term" value="P:regulation of polysaccharide biosynthetic process"/>
    <property type="evidence" value="ECO:0007669"/>
    <property type="project" value="TreeGrafter"/>
</dbReference>
<evidence type="ECO:0000259" key="6">
    <source>
        <dbReference type="Pfam" id="PF03888"/>
    </source>
</evidence>
<dbReference type="PIRSF" id="PIRSF005427">
    <property type="entry name" value="RseB"/>
    <property type="match status" value="1"/>
</dbReference>
<dbReference type="GO" id="GO:0030288">
    <property type="term" value="C:outer membrane-bounded periplasmic space"/>
    <property type="evidence" value="ECO:0007669"/>
    <property type="project" value="TreeGrafter"/>
</dbReference>
<keyword evidence="4" id="KW-0574">Periplasm</keyword>
<proteinExistence type="inferred from homology"/>
<gene>
    <name evidence="8" type="ORF">SAMN05216522_107164</name>
</gene>
<evidence type="ECO:0000256" key="4">
    <source>
        <dbReference type="ARBA" id="ARBA00022764"/>
    </source>
</evidence>
<dbReference type="PANTHER" id="PTHR38782">
    <property type="match status" value="1"/>
</dbReference>
<organism evidence="8 9">
    <name type="scientific">Rosenbergiella nectarea</name>
    <dbReference type="NCBI Taxonomy" id="988801"/>
    <lineage>
        <taxon>Bacteria</taxon>
        <taxon>Pseudomonadati</taxon>
        <taxon>Pseudomonadota</taxon>
        <taxon>Gammaproteobacteria</taxon>
        <taxon>Enterobacterales</taxon>
        <taxon>Erwiniaceae</taxon>
        <taxon>Rosenbergiella</taxon>
    </lineage>
</organism>
<keyword evidence="3 5" id="KW-0732">Signal</keyword>
<dbReference type="Pfam" id="PF17188">
    <property type="entry name" value="MucB_RseB_C"/>
    <property type="match status" value="1"/>
</dbReference>
<dbReference type="AlphaFoldDB" id="A0A1H9JG48"/>
<reference evidence="9" key="1">
    <citation type="submission" date="2016-10" db="EMBL/GenBank/DDBJ databases">
        <authorList>
            <person name="Varghese N."/>
            <person name="Submissions S."/>
        </authorList>
    </citation>
    <scope>NUCLEOTIDE SEQUENCE [LARGE SCALE GENOMIC DNA]</scope>
    <source>
        <strain evidence="9">8N4</strain>
    </source>
</reference>
<evidence type="ECO:0000256" key="3">
    <source>
        <dbReference type="ARBA" id="ARBA00022729"/>
    </source>
</evidence>
<comment type="similarity">
    <text evidence="2">Belongs to the RseB family.</text>
</comment>
<dbReference type="RefSeq" id="WP_092676364.1">
    <property type="nucleotide sequence ID" value="NZ_FOGC01000007.1"/>
</dbReference>
<accession>A0A1H9JG48</accession>
<dbReference type="NCBIfam" id="NF006990">
    <property type="entry name" value="PRK09455.1"/>
    <property type="match status" value="1"/>
</dbReference>
<dbReference type="GO" id="GO:0045152">
    <property type="term" value="F:antisigma factor binding"/>
    <property type="evidence" value="ECO:0007669"/>
    <property type="project" value="TreeGrafter"/>
</dbReference>
<dbReference type="InterPro" id="IPR033434">
    <property type="entry name" value="MucB/RseB_N"/>
</dbReference>
<evidence type="ECO:0000256" key="1">
    <source>
        <dbReference type="ARBA" id="ARBA00004418"/>
    </source>
</evidence>
<sequence length="328" mass="36484">MKEKLLLSAALCGSLLYPFSSFADNSAVSTETKPNQPFVMLKQMDKATNTLNYQLSYITISEQGIESLRYRHALVNNQVFAQLLQMDGPRREVIQRNRSISYFDASSGVDPFTLPGDHIIDGLPSILFANFDRLKDYYDFISVGRSRVADRLCDVVRIVSKDGSRFSYAVWLDSASSLPLRADLLSQEGETIEQFQVVDFAADDQLQQVMAPLVDAKLPPEMTSLPKNSHTELSWTPGWLPAGVQVLSQSQRQVPALAKKIESRLYSDGLFTFTVNVSAANGSTPPQSYSTGRRTLYVEIRNNKEISVVGELPRETAKRIADTVNTGT</sequence>
<feature type="domain" description="MucB/RseB C-terminal" evidence="7">
    <location>
        <begin position="231"/>
        <end position="324"/>
    </location>
</feature>